<dbReference type="EMBL" id="LJIJ01001307">
    <property type="protein sequence ID" value="ODM92171.1"/>
    <property type="molecule type" value="Genomic_DNA"/>
</dbReference>
<dbReference type="CDD" id="cd05382">
    <property type="entry name" value="CAP_GAPR1-like"/>
    <property type="match status" value="1"/>
</dbReference>
<evidence type="ECO:0000313" key="4">
    <source>
        <dbReference type="Proteomes" id="UP000094527"/>
    </source>
</evidence>
<dbReference type="InterPro" id="IPR034113">
    <property type="entry name" value="SCP_GAPR1-like"/>
</dbReference>
<dbReference type="STRING" id="48709.A0A1D2MGY4"/>
<dbReference type="SUPFAM" id="SSF55797">
    <property type="entry name" value="PR-1-like"/>
    <property type="match status" value="1"/>
</dbReference>
<keyword evidence="1" id="KW-0732">Signal</keyword>
<evidence type="ECO:0000256" key="1">
    <source>
        <dbReference type="SAM" id="SignalP"/>
    </source>
</evidence>
<dbReference type="PRINTS" id="PR00837">
    <property type="entry name" value="V5TPXLIKE"/>
</dbReference>
<evidence type="ECO:0000259" key="2">
    <source>
        <dbReference type="SMART" id="SM00198"/>
    </source>
</evidence>
<gene>
    <name evidence="3" type="ORF">Ocin01_14513</name>
</gene>
<dbReference type="PANTHER" id="PTHR10334">
    <property type="entry name" value="CYSTEINE-RICH SECRETORY PROTEIN-RELATED"/>
    <property type="match status" value="1"/>
</dbReference>
<reference evidence="3 4" key="1">
    <citation type="journal article" date="2016" name="Genome Biol. Evol.">
        <title>Gene Family Evolution Reflects Adaptation to Soil Environmental Stressors in the Genome of the Collembolan Orchesella cincta.</title>
        <authorList>
            <person name="Faddeeva-Vakhrusheva A."/>
            <person name="Derks M.F."/>
            <person name="Anvar S.Y."/>
            <person name="Agamennone V."/>
            <person name="Suring W."/>
            <person name="Smit S."/>
            <person name="van Straalen N.M."/>
            <person name="Roelofs D."/>
        </authorList>
    </citation>
    <scope>NUCLEOTIDE SEQUENCE [LARGE SCALE GENOMIC DNA]</scope>
    <source>
        <tissue evidence="3">Mixed pool</tissue>
    </source>
</reference>
<dbReference type="GO" id="GO:0005576">
    <property type="term" value="C:extracellular region"/>
    <property type="evidence" value="ECO:0007669"/>
    <property type="project" value="InterPro"/>
</dbReference>
<dbReference type="InterPro" id="IPR014044">
    <property type="entry name" value="CAP_dom"/>
</dbReference>
<dbReference type="Proteomes" id="UP000094527">
    <property type="component" value="Unassembled WGS sequence"/>
</dbReference>
<dbReference type="InterPro" id="IPR018244">
    <property type="entry name" value="Allrgn_V5/Tpx1_CS"/>
</dbReference>
<organism evidence="3 4">
    <name type="scientific">Orchesella cincta</name>
    <name type="common">Springtail</name>
    <name type="synonym">Podura cincta</name>
    <dbReference type="NCBI Taxonomy" id="48709"/>
    <lineage>
        <taxon>Eukaryota</taxon>
        <taxon>Metazoa</taxon>
        <taxon>Ecdysozoa</taxon>
        <taxon>Arthropoda</taxon>
        <taxon>Hexapoda</taxon>
        <taxon>Collembola</taxon>
        <taxon>Entomobryomorpha</taxon>
        <taxon>Entomobryoidea</taxon>
        <taxon>Orchesellidae</taxon>
        <taxon>Orchesellinae</taxon>
        <taxon>Orchesella</taxon>
    </lineage>
</organism>
<evidence type="ECO:0000313" key="3">
    <source>
        <dbReference type="EMBL" id="ODM92171.1"/>
    </source>
</evidence>
<dbReference type="InterPro" id="IPR001283">
    <property type="entry name" value="CRISP-related"/>
</dbReference>
<dbReference type="SMART" id="SM00696">
    <property type="entry name" value="DM9"/>
    <property type="match status" value="1"/>
</dbReference>
<dbReference type="OrthoDB" id="337038at2759"/>
<dbReference type="InterPro" id="IPR006616">
    <property type="entry name" value="DM9_repeat"/>
</dbReference>
<dbReference type="Gene3D" id="3.40.33.10">
    <property type="entry name" value="CAP"/>
    <property type="match status" value="1"/>
</dbReference>
<accession>A0A1D2MGY4</accession>
<feature type="domain" description="SCP" evidence="2">
    <location>
        <begin position="194"/>
        <end position="329"/>
    </location>
</feature>
<dbReference type="Pfam" id="PF11901">
    <property type="entry name" value="DM9"/>
    <property type="match status" value="1"/>
</dbReference>
<feature type="chain" id="PRO_5008904015" evidence="1">
    <location>
        <begin position="23"/>
        <end position="338"/>
    </location>
</feature>
<sequence length="338" mass="37472">MILKSVVLLSAVIAAFIFLVEAKTLTTKEGQKIQWIPSGDARKNMSQLIPAGEDTNGKINYVARGTLSRHDSRWVPGKAHMNGNVFYMYYAFNGSEFLTQTFELLVVPLESTTWVQGEGQTIPRLAIVGGLEPSNVETSYICRGKVDNLTMTGKLLKSSGKCGIPFHKEQRLDDYEVLVINEFGESIGLSNSELYQRNAVDIHNEFRETHHVGPLTLNDDLNNRAVLCAEYYATKGTIDHRCPYKNGAGENLWASCCSPPTPENAASGASRGWYSEVSRYNYTCNCMSNAGHFTQMVWKNSREFGMGVVTVGRYTAGCALYYPPGNYVGDYLNNVLPP</sequence>
<dbReference type="Pfam" id="PF00188">
    <property type="entry name" value="CAP"/>
    <property type="match status" value="1"/>
</dbReference>
<protein>
    <submittedName>
        <fullName evidence="3">Golgi-associated plant pathogenesis-related protein 1</fullName>
    </submittedName>
</protein>
<feature type="signal peptide" evidence="1">
    <location>
        <begin position="1"/>
        <end position="22"/>
    </location>
</feature>
<dbReference type="SMART" id="SM00198">
    <property type="entry name" value="SCP"/>
    <property type="match status" value="1"/>
</dbReference>
<proteinExistence type="predicted"/>
<dbReference type="AlphaFoldDB" id="A0A1D2MGY4"/>
<name>A0A1D2MGY4_ORCCI</name>
<keyword evidence="4" id="KW-1185">Reference proteome</keyword>
<comment type="caution">
    <text evidence="3">The sequence shown here is derived from an EMBL/GenBank/DDBJ whole genome shotgun (WGS) entry which is preliminary data.</text>
</comment>
<dbReference type="InterPro" id="IPR035940">
    <property type="entry name" value="CAP_sf"/>
</dbReference>
<dbReference type="PROSITE" id="PS01009">
    <property type="entry name" value="CRISP_1"/>
    <property type="match status" value="1"/>
</dbReference>